<accession>A0AAN9AA99</accession>
<protein>
    <recommendedName>
        <fullName evidence="2">CUB domain-containing protein</fullName>
    </recommendedName>
</protein>
<keyword evidence="1" id="KW-1015">Disulfide bond</keyword>
<reference evidence="3 4" key="1">
    <citation type="submission" date="2023-11" db="EMBL/GenBank/DDBJ databases">
        <title>Halocaridina rubra genome assembly.</title>
        <authorList>
            <person name="Smith C."/>
        </authorList>
    </citation>
    <scope>NUCLEOTIDE SEQUENCE [LARGE SCALE GENOMIC DNA]</scope>
    <source>
        <strain evidence="3">EP-1</strain>
        <tissue evidence="3">Whole</tissue>
    </source>
</reference>
<evidence type="ECO:0000313" key="3">
    <source>
        <dbReference type="EMBL" id="KAK7077710.1"/>
    </source>
</evidence>
<feature type="domain" description="CUB" evidence="2">
    <location>
        <begin position="36"/>
        <end position="78"/>
    </location>
</feature>
<dbReference type="InterPro" id="IPR035914">
    <property type="entry name" value="Sperma_CUB_dom_sf"/>
</dbReference>
<dbReference type="EMBL" id="JAXCGZ010008377">
    <property type="protein sequence ID" value="KAK7077710.1"/>
    <property type="molecule type" value="Genomic_DNA"/>
</dbReference>
<dbReference type="Proteomes" id="UP001381693">
    <property type="component" value="Unassembled WGS sequence"/>
</dbReference>
<evidence type="ECO:0000259" key="2">
    <source>
        <dbReference type="Pfam" id="PF00431"/>
    </source>
</evidence>
<proteinExistence type="predicted"/>
<evidence type="ECO:0000313" key="4">
    <source>
        <dbReference type="Proteomes" id="UP001381693"/>
    </source>
</evidence>
<dbReference type="Gene3D" id="2.60.120.290">
    <property type="entry name" value="Spermadhesin, CUB domain"/>
    <property type="match status" value="1"/>
</dbReference>
<keyword evidence="4" id="KW-1185">Reference proteome</keyword>
<organism evidence="3 4">
    <name type="scientific">Halocaridina rubra</name>
    <name type="common">Hawaiian red shrimp</name>
    <dbReference type="NCBI Taxonomy" id="373956"/>
    <lineage>
        <taxon>Eukaryota</taxon>
        <taxon>Metazoa</taxon>
        <taxon>Ecdysozoa</taxon>
        <taxon>Arthropoda</taxon>
        <taxon>Crustacea</taxon>
        <taxon>Multicrustacea</taxon>
        <taxon>Malacostraca</taxon>
        <taxon>Eumalacostraca</taxon>
        <taxon>Eucarida</taxon>
        <taxon>Decapoda</taxon>
        <taxon>Pleocyemata</taxon>
        <taxon>Caridea</taxon>
        <taxon>Atyoidea</taxon>
        <taxon>Atyidae</taxon>
        <taxon>Halocaridina</taxon>
    </lineage>
</organism>
<dbReference type="AlphaFoldDB" id="A0AAN9AA99"/>
<dbReference type="SUPFAM" id="SSF49854">
    <property type="entry name" value="Spermadhesin, CUB domain"/>
    <property type="match status" value="1"/>
</dbReference>
<name>A0AAN9AA99_HALRR</name>
<comment type="caution">
    <text evidence="3">The sequence shown here is derived from an EMBL/GenBank/DDBJ whole genome shotgun (WGS) entry which is preliminary data.</text>
</comment>
<dbReference type="InterPro" id="IPR000859">
    <property type="entry name" value="CUB_dom"/>
</dbReference>
<gene>
    <name evidence="3" type="ORF">SK128_007120</name>
</gene>
<dbReference type="Pfam" id="PF00431">
    <property type="entry name" value="CUB"/>
    <property type="match status" value="1"/>
</dbReference>
<sequence length="83" mass="9610">MIVKTHLQRGQVRLISKEVRSDSSSKRSGPILHFGTWCVYTIEAPKDHRVKLSFNRLHIYKEHSTCSSSFLQIKDHNLSNVTM</sequence>
<evidence type="ECO:0000256" key="1">
    <source>
        <dbReference type="ARBA" id="ARBA00023157"/>
    </source>
</evidence>